<evidence type="ECO:0000256" key="1">
    <source>
        <dbReference type="ARBA" id="ARBA00004196"/>
    </source>
</evidence>
<evidence type="ECO:0000313" key="6">
    <source>
        <dbReference type="Proteomes" id="UP001467690"/>
    </source>
</evidence>
<organism evidence="5 6">
    <name type="scientific">Catenovulum sediminis</name>
    <dbReference type="NCBI Taxonomy" id="1740262"/>
    <lineage>
        <taxon>Bacteria</taxon>
        <taxon>Pseudomonadati</taxon>
        <taxon>Pseudomonadota</taxon>
        <taxon>Gammaproteobacteria</taxon>
        <taxon>Alteromonadales</taxon>
        <taxon>Alteromonadaceae</taxon>
        <taxon>Catenovulum</taxon>
    </lineage>
</organism>
<comment type="subcellular location">
    <subcellularLocation>
        <location evidence="1">Cell envelope</location>
    </subcellularLocation>
</comment>
<evidence type="ECO:0000313" key="5">
    <source>
        <dbReference type="EMBL" id="MER2492034.1"/>
    </source>
</evidence>
<dbReference type="PANTHER" id="PTHR46847:SF2">
    <property type="entry name" value="ABC TRANSPORTER SUGAR-BINDING PROTEIN"/>
    <property type="match status" value="1"/>
</dbReference>
<dbReference type="CDD" id="cd06324">
    <property type="entry name" value="PBP1_ABC_sugar_binding-like"/>
    <property type="match status" value="1"/>
</dbReference>
<comment type="caution">
    <text evidence="5">The sequence shown here is derived from an EMBL/GenBank/DDBJ whole genome shotgun (WGS) entry which is preliminary data.</text>
</comment>
<proteinExistence type="inferred from homology"/>
<keyword evidence="6" id="KW-1185">Reference proteome</keyword>
<dbReference type="PANTHER" id="PTHR46847">
    <property type="entry name" value="D-ALLOSE-BINDING PERIPLASMIC PROTEIN-RELATED"/>
    <property type="match status" value="1"/>
</dbReference>
<feature type="domain" description="Periplasmic binding protein" evidence="4">
    <location>
        <begin position="159"/>
        <end position="313"/>
    </location>
</feature>
<accession>A0ABV1RGH0</accession>
<dbReference type="Pfam" id="PF13407">
    <property type="entry name" value="Peripla_BP_4"/>
    <property type="match status" value="1"/>
</dbReference>
<dbReference type="EMBL" id="JBELOE010000185">
    <property type="protein sequence ID" value="MER2492034.1"/>
    <property type="molecule type" value="Genomic_DNA"/>
</dbReference>
<dbReference type="RefSeq" id="WP_143871903.1">
    <property type="nucleotide sequence ID" value="NZ_CP041660.1"/>
</dbReference>
<comment type="similarity">
    <text evidence="2">Belongs to the bacterial solute-binding protein 2 family.</text>
</comment>
<dbReference type="InterPro" id="IPR025997">
    <property type="entry name" value="SBP_2_dom"/>
</dbReference>
<dbReference type="Gene3D" id="3.40.50.2300">
    <property type="match status" value="2"/>
</dbReference>
<evidence type="ECO:0000256" key="3">
    <source>
        <dbReference type="ARBA" id="ARBA00022729"/>
    </source>
</evidence>
<dbReference type="SUPFAM" id="SSF53822">
    <property type="entry name" value="Periplasmic binding protein-like I"/>
    <property type="match status" value="1"/>
</dbReference>
<gene>
    <name evidence="5" type="ORF">ABS311_09085</name>
</gene>
<evidence type="ECO:0000259" key="4">
    <source>
        <dbReference type="Pfam" id="PF13407"/>
    </source>
</evidence>
<dbReference type="InterPro" id="IPR028082">
    <property type="entry name" value="Peripla_BP_I"/>
</dbReference>
<name>A0ABV1RGH0_9ALTE</name>
<evidence type="ECO:0000256" key="2">
    <source>
        <dbReference type="ARBA" id="ARBA00007639"/>
    </source>
</evidence>
<reference evidence="5 6" key="1">
    <citation type="submission" date="2024-06" db="EMBL/GenBank/DDBJ databases">
        <authorList>
            <person name="Chen R.Y."/>
        </authorList>
    </citation>
    <scope>NUCLEOTIDE SEQUENCE [LARGE SCALE GENOMIC DNA]</scope>
    <source>
        <strain evidence="5 6">D2</strain>
    </source>
</reference>
<protein>
    <submittedName>
        <fullName evidence="5">ABC transporter substrate-binding protein</fullName>
    </submittedName>
</protein>
<dbReference type="Proteomes" id="UP001467690">
    <property type="component" value="Unassembled WGS sequence"/>
</dbReference>
<sequence>MRLNVLSVIYLMVNFTLMSWQSLAQDSKACHLKKAENSLKTIHVLAISPEASPLQFWGIYRQILTAAAKDLNIHLELINIEEKDDNRFSFQGLLQNRLSRSPKPDFVLTPLFLNAEFITLELFEQYKVPFMVVNTSVSKSFRQRVGKPREKYSQWLGNLTPNDEQAGYDLARILIEQAKKSKQSKSITIAAISGPTDSSVSQLRVSGLAKASSHLKAHQLPEIYTNWHYGKSLYAAQAIFRRMPDTQVVWTAGPDIAHAVADYLANQPFKNKVLVGTFDWTPNSLKLLKNGEIYATMGGHFVDGAWALVMLLDYANNIDFAQELGTDISTKLHPLTAKDAAHIESVLFTSNWQNLDFKQFSKCYTPSRRQYDFSLKALFSY</sequence>
<keyword evidence="3" id="KW-0732">Signal</keyword>